<evidence type="ECO:0000313" key="10">
    <source>
        <dbReference type="Proteomes" id="UP000636505"/>
    </source>
</evidence>
<reference evidence="9" key="1">
    <citation type="submission" date="2020-10" db="EMBL/GenBank/DDBJ databases">
        <authorList>
            <person name="Castelo-Branco R."/>
            <person name="Eusebio N."/>
            <person name="Adriana R."/>
            <person name="Vieira A."/>
            <person name="Brugerolle De Fraissinette N."/>
            <person name="Rezende De Castro R."/>
            <person name="Schneider M.P."/>
            <person name="Vasconcelos V."/>
            <person name="Leao P.N."/>
        </authorList>
    </citation>
    <scope>NUCLEOTIDE SEQUENCE</scope>
    <source>
        <strain evidence="9">LEGE 07310</strain>
    </source>
</reference>
<evidence type="ECO:0000256" key="5">
    <source>
        <dbReference type="ARBA" id="ARBA00022490"/>
    </source>
</evidence>
<evidence type="ECO:0000256" key="4">
    <source>
        <dbReference type="ARBA" id="ARBA00011905"/>
    </source>
</evidence>
<dbReference type="RefSeq" id="WP_193910410.1">
    <property type="nucleotide sequence ID" value="NZ_JADEXG010000056.1"/>
</dbReference>
<gene>
    <name evidence="9" type="ORF">IQ241_19435</name>
</gene>
<comment type="catalytic activity">
    <reaction evidence="1">
        <text>S-adenosyl-L-methionine + a thiopurine = S-adenosyl-L-homocysteine + a thiopurine S-methylether.</text>
        <dbReference type="EC" id="2.1.1.67"/>
    </reaction>
</comment>
<comment type="subcellular location">
    <subcellularLocation>
        <location evidence="2">Cytoplasm</location>
    </subcellularLocation>
</comment>
<organism evidence="9 10">
    <name type="scientific">Vasconcelosia minhoensis LEGE 07310</name>
    <dbReference type="NCBI Taxonomy" id="915328"/>
    <lineage>
        <taxon>Bacteria</taxon>
        <taxon>Bacillati</taxon>
        <taxon>Cyanobacteriota</taxon>
        <taxon>Cyanophyceae</taxon>
        <taxon>Nodosilineales</taxon>
        <taxon>Cymatolegaceae</taxon>
        <taxon>Vasconcelosia</taxon>
        <taxon>Vasconcelosia minhoensis</taxon>
    </lineage>
</organism>
<evidence type="ECO:0000256" key="2">
    <source>
        <dbReference type="ARBA" id="ARBA00004496"/>
    </source>
</evidence>
<comment type="caution">
    <text evidence="9">The sequence shown here is derived from an EMBL/GenBank/DDBJ whole genome shotgun (WGS) entry which is preliminary data.</text>
</comment>
<dbReference type="PANTHER" id="PTHR10259">
    <property type="entry name" value="THIOPURINE S-METHYLTRANSFERASE"/>
    <property type="match status" value="1"/>
</dbReference>
<dbReference type="HAMAP" id="MF_00812">
    <property type="entry name" value="Thiopur_methtran"/>
    <property type="match status" value="1"/>
</dbReference>
<dbReference type="Proteomes" id="UP000636505">
    <property type="component" value="Unassembled WGS sequence"/>
</dbReference>
<evidence type="ECO:0000256" key="6">
    <source>
        <dbReference type="ARBA" id="ARBA00022603"/>
    </source>
</evidence>
<dbReference type="GO" id="GO:0008119">
    <property type="term" value="F:thiopurine S-methyltransferase activity"/>
    <property type="evidence" value="ECO:0007669"/>
    <property type="project" value="UniProtKB-EC"/>
</dbReference>
<dbReference type="Gene3D" id="3.40.50.150">
    <property type="entry name" value="Vaccinia Virus protein VP39"/>
    <property type="match status" value="1"/>
</dbReference>
<comment type="similarity">
    <text evidence="3">Belongs to the class I-like SAM-binding methyltransferase superfamily. TPMT family.</text>
</comment>
<dbReference type="Pfam" id="PF05724">
    <property type="entry name" value="TPMT"/>
    <property type="match status" value="1"/>
</dbReference>
<dbReference type="PIRSF" id="PIRSF023956">
    <property type="entry name" value="Thiopurine_S-methyltransferase"/>
    <property type="match status" value="1"/>
</dbReference>
<proteinExistence type="inferred from homology"/>
<evidence type="ECO:0000256" key="3">
    <source>
        <dbReference type="ARBA" id="ARBA00008145"/>
    </source>
</evidence>
<evidence type="ECO:0000313" key="9">
    <source>
        <dbReference type="EMBL" id="MBE9079442.1"/>
    </source>
</evidence>
<evidence type="ECO:0000256" key="8">
    <source>
        <dbReference type="ARBA" id="ARBA00022691"/>
    </source>
</evidence>
<keyword evidence="8" id="KW-0949">S-adenosyl-L-methionine</keyword>
<dbReference type="EC" id="2.1.1.67" evidence="4"/>
<dbReference type="PANTHER" id="PTHR10259:SF11">
    <property type="entry name" value="THIOPURINE S-METHYLTRANSFERASE"/>
    <property type="match status" value="1"/>
</dbReference>
<dbReference type="InterPro" id="IPR029063">
    <property type="entry name" value="SAM-dependent_MTases_sf"/>
</dbReference>
<accession>A0A8J7A8Y4</accession>
<evidence type="ECO:0000256" key="7">
    <source>
        <dbReference type="ARBA" id="ARBA00022679"/>
    </source>
</evidence>
<dbReference type="EMBL" id="JADEXG010000056">
    <property type="protein sequence ID" value="MBE9079442.1"/>
    <property type="molecule type" value="Genomic_DNA"/>
</dbReference>
<sequence>MHIQFWVDSWNAGGHKTSFHRQDVHPYVLKYLTPEVLRDKRVLVPLCGKSVDMIYFREHAAQVIGVELVEKAILEFFAEHQIPFTRRGARFEADRLTIICNNFFSLNRVDIGPIDWIYDRAALVALPLPLRQQYVCQVDKLLPVGGQQFVNTLEYFPRLETPPFSIAPDEVAAYYCGNHSICHLEQPTLPGHGMVRKFGLNFLKEHGFLLTKCSETAIS</sequence>
<keyword evidence="10" id="KW-1185">Reference proteome</keyword>
<dbReference type="SUPFAM" id="SSF53335">
    <property type="entry name" value="S-adenosyl-L-methionine-dependent methyltransferases"/>
    <property type="match status" value="1"/>
</dbReference>
<evidence type="ECO:0000256" key="1">
    <source>
        <dbReference type="ARBA" id="ARBA00000903"/>
    </source>
</evidence>
<dbReference type="GO" id="GO:0005737">
    <property type="term" value="C:cytoplasm"/>
    <property type="evidence" value="ECO:0007669"/>
    <property type="project" value="UniProtKB-SubCell"/>
</dbReference>
<keyword evidence="5" id="KW-0963">Cytoplasm</keyword>
<dbReference type="GO" id="GO:0032259">
    <property type="term" value="P:methylation"/>
    <property type="evidence" value="ECO:0007669"/>
    <property type="project" value="UniProtKB-KW"/>
</dbReference>
<protein>
    <recommendedName>
        <fullName evidence="4">thiopurine S-methyltransferase</fullName>
        <ecNumber evidence="4">2.1.1.67</ecNumber>
    </recommendedName>
</protein>
<keyword evidence="6" id="KW-0489">Methyltransferase</keyword>
<dbReference type="PROSITE" id="PS51585">
    <property type="entry name" value="SAM_MT_TPMT"/>
    <property type="match status" value="1"/>
</dbReference>
<name>A0A8J7A8Y4_9CYAN</name>
<dbReference type="InterPro" id="IPR008854">
    <property type="entry name" value="TPMT"/>
</dbReference>
<dbReference type="InterPro" id="IPR025835">
    <property type="entry name" value="Thiopurine_S-MeTrfase"/>
</dbReference>
<keyword evidence="7" id="KW-0808">Transferase</keyword>
<dbReference type="AlphaFoldDB" id="A0A8J7A8Y4"/>